<accession>A0A6A1VKC4</accession>
<dbReference type="GO" id="GO:0016747">
    <property type="term" value="F:acyltransferase activity, transferring groups other than amino-acyl groups"/>
    <property type="evidence" value="ECO:0007669"/>
    <property type="project" value="TreeGrafter"/>
</dbReference>
<name>A0A6A1VKC4_9ROSI</name>
<evidence type="ECO:0000313" key="3">
    <source>
        <dbReference type="Proteomes" id="UP000516437"/>
    </source>
</evidence>
<evidence type="ECO:0000313" key="2">
    <source>
        <dbReference type="EMBL" id="KAB1212278.1"/>
    </source>
</evidence>
<evidence type="ECO:0000256" key="1">
    <source>
        <dbReference type="ARBA" id="ARBA00009861"/>
    </source>
</evidence>
<dbReference type="Proteomes" id="UP000516437">
    <property type="component" value="Chromosome 5"/>
</dbReference>
<keyword evidence="2" id="KW-0808">Transferase</keyword>
<dbReference type="EMBL" id="RXIC02000023">
    <property type="protein sequence ID" value="KAB1212278.1"/>
    <property type="molecule type" value="Genomic_DNA"/>
</dbReference>
<organism evidence="2 3">
    <name type="scientific">Morella rubra</name>
    <name type="common">Chinese bayberry</name>
    <dbReference type="NCBI Taxonomy" id="262757"/>
    <lineage>
        <taxon>Eukaryota</taxon>
        <taxon>Viridiplantae</taxon>
        <taxon>Streptophyta</taxon>
        <taxon>Embryophyta</taxon>
        <taxon>Tracheophyta</taxon>
        <taxon>Spermatophyta</taxon>
        <taxon>Magnoliopsida</taxon>
        <taxon>eudicotyledons</taxon>
        <taxon>Gunneridae</taxon>
        <taxon>Pentapetalae</taxon>
        <taxon>rosids</taxon>
        <taxon>fabids</taxon>
        <taxon>Fagales</taxon>
        <taxon>Myricaceae</taxon>
        <taxon>Morella</taxon>
    </lineage>
</organism>
<reference evidence="2 3" key="1">
    <citation type="journal article" date="2019" name="Plant Biotechnol. J.">
        <title>The red bayberry genome and genetic basis of sex determination.</title>
        <authorList>
            <person name="Jia H.M."/>
            <person name="Jia H.J."/>
            <person name="Cai Q.L."/>
            <person name="Wang Y."/>
            <person name="Zhao H.B."/>
            <person name="Yang W.F."/>
            <person name="Wang G.Y."/>
            <person name="Li Y.H."/>
            <person name="Zhan D.L."/>
            <person name="Shen Y.T."/>
            <person name="Niu Q.F."/>
            <person name="Chang L."/>
            <person name="Qiu J."/>
            <person name="Zhao L."/>
            <person name="Xie H.B."/>
            <person name="Fu W.Y."/>
            <person name="Jin J."/>
            <person name="Li X.W."/>
            <person name="Jiao Y."/>
            <person name="Zhou C.C."/>
            <person name="Tu T."/>
            <person name="Chai C.Y."/>
            <person name="Gao J.L."/>
            <person name="Fan L.J."/>
            <person name="van de Weg E."/>
            <person name="Wang J.Y."/>
            <person name="Gao Z.S."/>
        </authorList>
    </citation>
    <scope>NUCLEOTIDE SEQUENCE [LARGE SCALE GENOMIC DNA]</scope>
    <source>
        <tissue evidence="2">Leaves</tissue>
    </source>
</reference>
<protein>
    <submittedName>
        <fullName evidence="2">Spermidine hydroxycinnamoyl transferase</fullName>
    </submittedName>
</protein>
<comment type="caution">
    <text evidence="2">The sequence shown here is derived from an EMBL/GenBank/DDBJ whole genome shotgun (WGS) entry which is preliminary data.</text>
</comment>
<keyword evidence="3" id="KW-1185">Reference proteome</keyword>
<dbReference type="PANTHER" id="PTHR31642">
    <property type="entry name" value="TRICHOTHECENE 3-O-ACETYLTRANSFERASE"/>
    <property type="match status" value="1"/>
</dbReference>
<dbReference type="InterPro" id="IPR023213">
    <property type="entry name" value="CAT-like_dom_sf"/>
</dbReference>
<sequence length="194" mass="21549">MITIESSSIVVPSEPTPSTILWLSENDLVMPWSHSPLLMVYKSNNVTNYSGSMPFSTETIKTSLGRALVHYYPLAGRLRWIKGSRLELDCNAMGAQLLEAYSDSKLEEFGDFAPTEAIQDLVPKIDYSTPNEMWPLLLVQLTRFRCGGVCVGSAISHTVSDGIGCVNFLNSWAKLARGDDLSDDEMPFHERTIL</sequence>
<dbReference type="Gene3D" id="3.30.559.10">
    <property type="entry name" value="Chloramphenicol acetyltransferase-like domain"/>
    <property type="match status" value="1"/>
</dbReference>
<comment type="similarity">
    <text evidence="1">Belongs to the plant acyltransferase family.</text>
</comment>
<dbReference type="InterPro" id="IPR050317">
    <property type="entry name" value="Plant_Fungal_Acyltransferase"/>
</dbReference>
<dbReference type="Pfam" id="PF02458">
    <property type="entry name" value="Transferase"/>
    <property type="match status" value="1"/>
</dbReference>
<proteinExistence type="inferred from homology"/>
<gene>
    <name evidence="2" type="ORF">CJ030_MR5G025046</name>
</gene>
<dbReference type="AlphaFoldDB" id="A0A6A1VKC4"/>
<dbReference type="OrthoDB" id="1918817at2759"/>
<dbReference type="PANTHER" id="PTHR31642:SF289">
    <property type="entry name" value="SPERMIDINE HYDROXYCINNAMOYL TRANSFERASE"/>
    <property type="match status" value="1"/>
</dbReference>